<evidence type="ECO:0000313" key="11">
    <source>
        <dbReference type="EMBL" id="QEG20682.1"/>
    </source>
</evidence>
<dbReference type="Gene3D" id="2.60.120.260">
    <property type="entry name" value="Galactose-binding domain-like"/>
    <property type="match status" value="1"/>
</dbReference>
<dbReference type="InterPro" id="IPR050585">
    <property type="entry name" value="Xaa-Pro_dipeptidyl-ppase/CocE"/>
</dbReference>
<dbReference type="GO" id="GO:0004177">
    <property type="term" value="F:aminopeptidase activity"/>
    <property type="evidence" value="ECO:0007669"/>
    <property type="project" value="UniProtKB-KW"/>
</dbReference>
<sequence precursor="true">MSRFKTLHVCLLLSTLLVSSSFAQEAAKPVFVDGEAQEVDAFKGKANRVLHDLWVETEFDSDGNGTMDRMHVDVARPIQTDTEGLKVPVIYNTSPYFAGTAGNAKGTFWDPKHEIGETPPEHKHPVDIKHQSRRPVISNRLTNYWVSRGFAVVHSCSPGTGLSQGCVTIGGDNECLAPKAVIDWLNGRAKGFTEPVGGEEVVASWCTGKVGMTGTSYNGTLPIAAATTGVEGLECIIPVAPNTSYYHYYRSNGLVRHPGGYMGEDVDVLYDFVNSGPPEMREHCDCEVRDEEILENIDRESGDYSDWWAGRDYVNKLGKVKAATLIAHGLNDWNVMPAHSIRVYEALKKQGTPAQIYLHQGGHGGTPTRSMMNRWFSRYLYDIENGVEDDPRAFIVREGAEREDPTAYPDYPNPDAKMVTLYPSKGGLKVGGLSQTKAEGQGSETLTDDVSIGGDKLAAKTESENRLLFATAPLSEAVHISGTSKLKIRLSCDKPAANLSVWIVSLPWDKKADSINANLITRGWADPQNHSSLTKGEPLEPGKFYDLEFDLQPDDQIIPAGQQIGLMIFSSDRDFTLWPDPGTKLTVDLDATSLTLPIVGNAGL</sequence>
<feature type="chain" id="PRO_5022753175" description="Xaa-Pro dipeptidyl-peptidase" evidence="9">
    <location>
        <begin position="24"/>
        <end position="604"/>
    </location>
</feature>
<evidence type="ECO:0000256" key="1">
    <source>
        <dbReference type="ARBA" id="ARBA00000123"/>
    </source>
</evidence>
<dbReference type="GO" id="GO:0008236">
    <property type="term" value="F:serine-type peptidase activity"/>
    <property type="evidence" value="ECO:0007669"/>
    <property type="project" value="UniProtKB-KW"/>
</dbReference>
<dbReference type="EC" id="3.4.14.11" evidence="3"/>
<dbReference type="SUPFAM" id="SSF53474">
    <property type="entry name" value="alpha/beta-Hydrolases"/>
    <property type="match status" value="1"/>
</dbReference>
<dbReference type="GO" id="GO:0006508">
    <property type="term" value="P:proteolysis"/>
    <property type="evidence" value="ECO:0007669"/>
    <property type="project" value="UniProtKB-KW"/>
</dbReference>
<keyword evidence="7" id="KW-0720">Serine protease</keyword>
<keyword evidence="12" id="KW-1185">Reference proteome</keyword>
<dbReference type="NCBIfam" id="NF003780">
    <property type="entry name" value="PRK05371.1-1"/>
    <property type="match status" value="1"/>
</dbReference>
<dbReference type="InterPro" id="IPR008979">
    <property type="entry name" value="Galactose-bd-like_sf"/>
</dbReference>
<dbReference type="InterPro" id="IPR008252">
    <property type="entry name" value="Pept_S15_Xpro"/>
</dbReference>
<protein>
    <recommendedName>
        <fullName evidence="3">Xaa-Pro dipeptidyl-peptidase</fullName>
        <ecNumber evidence="3">3.4.14.11</ecNumber>
    </recommendedName>
    <alternativeName>
        <fullName evidence="8">X-prolyl-dipeptidyl aminopeptidase</fullName>
    </alternativeName>
</protein>
<keyword evidence="5" id="KW-0645">Protease</keyword>
<evidence type="ECO:0000256" key="5">
    <source>
        <dbReference type="ARBA" id="ARBA00022670"/>
    </source>
</evidence>
<comment type="catalytic activity">
    <reaction evidence="1">
        <text>Hydrolyzes Xaa-Pro-|- bonds to release unblocked, N-terminal dipeptides from substrates including Ala-Pro-|-p-nitroanilide and (sequentially) Tyr-Pro-|-Phe-Pro-|-Gly-Pro-|-Ile.</text>
        <dbReference type="EC" id="3.4.14.11"/>
    </reaction>
</comment>
<keyword evidence="4" id="KW-0031">Aminopeptidase</keyword>
<dbReference type="PRINTS" id="PR00923">
    <property type="entry name" value="LACTOPTASE"/>
</dbReference>
<dbReference type="PANTHER" id="PTHR43056:SF10">
    <property type="entry name" value="COCE_NOND FAMILY, PUTATIVE (AFU_ORTHOLOGUE AFUA_7G00600)-RELATED"/>
    <property type="match status" value="1"/>
</dbReference>
<evidence type="ECO:0000256" key="9">
    <source>
        <dbReference type="SAM" id="SignalP"/>
    </source>
</evidence>
<evidence type="ECO:0000256" key="4">
    <source>
        <dbReference type="ARBA" id="ARBA00022438"/>
    </source>
</evidence>
<keyword evidence="6 11" id="KW-0378">Hydrolase</keyword>
<proteinExistence type="inferred from homology"/>
<keyword evidence="9" id="KW-0732">Signal</keyword>
<feature type="signal peptide" evidence="9">
    <location>
        <begin position="1"/>
        <end position="23"/>
    </location>
</feature>
<evidence type="ECO:0000256" key="2">
    <source>
        <dbReference type="ARBA" id="ARBA00010819"/>
    </source>
</evidence>
<dbReference type="SMART" id="SM00939">
    <property type="entry name" value="PepX_C"/>
    <property type="match status" value="1"/>
</dbReference>
<dbReference type="InterPro" id="IPR029058">
    <property type="entry name" value="AB_hydrolase_fold"/>
</dbReference>
<comment type="similarity">
    <text evidence="2">Belongs to the peptidase S15 family.</text>
</comment>
<accession>A0A5B9P6P8</accession>
<organism evidence="11 12">
    <name type="scientific">Mariniblastus fucicola</name>
    <dbReference type="NCBI Taxonomy" id="980251"/>
    <lineage>
        <taxon>Bacteria</taxon>
        <taxon>Pseudomonadati</taxon>
        <taxon>Planctomycetota</taxon>
        <taxon>Planctomycetia</taxon>
        <taxon>Pirellulales</taxon>
        <taxon>Pirellulaceae</taxon>
        <taxon>Mariniblastus</taxon>
    </lineage>
</organism>
<dbReference type="InterPro" id="IPR013736">
    <property type="entry name" value="Xaa-Pro_dipept_C"/>
</dbReference>
<dbReference type="GO" id="GO:0008239">
    <property type="term" value="F:dipeptidyl-peptidase activity"/>
    <property type="evidence" value="ECO:0007669"/>
    <property type="project" value="UniProtKB-EC"/>
</dbReference>
<reference evidence="11 12" key="1">
    <citation type="submission" date="2019-08" db="EMBL/GenBank/DDBJ databases">
        <title>Deep-cultivation of Planctomycetes and their phenomic and genomic characterization uncovers novel biology.</title>
        <authorList>
            <person name="Wiegand S."/>
            <person name="Jogler M."/>
            <person name="Boedeker C."/>
            <person name="Pinto D."/>
            <person name="Vollmers J."/>
            <person name="Rivas-Marin E."/>
            <person name="Kohn T."/>
            <person name="Peeters S.H."/>
            <person name="Heuer A."/>
            <person name="Rast P."/>
            <person name="Oberbeckmann S."/>
            <person name="Bunk B."/>
            <person name="Jeske O."/>
            <person name="Meyerdierks A."/>
            <person name="Storesund J.E."/>
            <person name="Kallscheuer N."/>
            <person name="Luecker S."/>
            <person name="Lage O.M."/>
            <person name="Pohl T."/>
            <person name="Merkel B.J."/>
            <person name="Hornburger P."/>
            <person name="Mueller R.-W."/>
            <person name="Bruemmer F."/>
            <person name="Labrenz M."/>
            <person name="Spormann A.M."/>
            <person name="Op den Camp H."/>
            <person name="Overmann J."/>
            <person name="Amann R."/>
            <person name="Jetten M.S.M."/>
            <person name="Mascher T."/>
            <person name="Medema M.H."/>
            <person name="Devos D.P."/>
            <person name="Kaster A.-K."/>
            <person name="Ovreas L."/>
            <person name="Rohde M."/>
            <person name="Galperin M.Y."/>
            <person name="Jogler C."/>
        </authorList>
    </citation>
    <scope>NUCLEOTIDE SEQUENCE [LARGE SCALE GENOMIC DNA]</scope>
    <source>
        <strain evidence="11 12">FC18</strain>
    </source>
</reference>
<dbReference type="InterPro" id="IPR000383">
    <property type="entry name" value="Xaa-Pro-like_dom"/>
</dbReference>
<evidence type="ECO:0000256" key="8">
    <source>
        <dbReference type="ARBA" id="ARBA00030045"/>
    </source>
</evidence>
<dbReference type="AlphaFoldDB" id="A0A5B9P6P8"/>
<dbReference type="Proteomes" id="UP000322214">
    <property type="component" value="Chromosome"/>
</dbReference>
<evidence type="ECO:0000256" key="7">
    <source>
        <dbReference type="ARBA" id="ARBA00022825"/>
    </source>
</evidence>
<dbReference type="Pfam" id="PF08530">
    <property type="entry name" value="PepX_C"/>
    <property type="match status" value="1"/>
</dbReference>
<feature type="domain" description="Xaa-Pro dipeptidyl-peptidase C-terminal" evidence="10">
    <location>
        <begin position="373"/>
        <end position="595"/>
    </location>
</feature>
<dbReference type="RefSeq" id="WP_075084711.1">
    <property type="nucleotide sequence ID" value="NZ_CP042912.1"/>
</dbReference>
<evidence type="ECO:0000313" key="12">
    <source>
        <dbReference type="Proteomes" id="UP000322214"/>
    </source>
</evidence>
<dbReference type="KEGG" id="mff:MFFC18_05320"/>
<dbReference type="EMBL" id="CP042912">
    <property type="protein sequence ID" value="QEG20682.1"/>
    <property type="molecule type" value="Genomic_DNA"/>
</dbReference>
<evidence type="ECO:0000256" key="3">
    <source>
        <dbReference type="ARBA" id="ARBA00012463"/>
    </source>
</evidence>
<dbReference type="PANTHER" id="PTHR43056">
    <property type="entry name" value="PEPTIDASE S9 PROLYL OLIGOPEPTIDASE"/>
    <property type="match status" value="1"/>
</dbReference>
<dbReference type="Gene3D" id="3.40.50.1820">
    <property type="entry name" value="alpha/beta hydrolase"/>
    <property type="match status" value="2"/>
</dbReference>
<dbReference type="SUPFAM" id="SSF49785">
    <property type="entry name" value="Galactose-binding domain-like"/>
    <property type="match status" value="1"/>
</dbReference>
<gene>
    <name evidence="11" type="primary">pepX</name>
    <name evidence="11" type="ORF">MFFC18_05320</name>
</gene>
<dbReference type="Pfam" id="PF02129">
    <property type="entry name" value="Peptidase_S15"/>
    <property type="match status" value="1"/>
</dbReference>
<evidence type="ECO:0000259" key="10">
    <source>
        <dbReference type="SMART" id="SM00939"/>
    </source>
</evidence>
<evidence type="ECO:0000256" key="6">
    <source>
        <dbReference type="ARBA" id="ARBA00022801"/>
    </source>
</evidence>
<dbReference type="STRING" id="980251.GCA_001642875_02283"/>
<name>A0A5B9P6P8_9BACT</name>
<dbReference type="OrthoDB" id="238714at2"/>